<reference evidence="1" key="1">
    <citation type="submission" date="2015-04" db="UniProtKB">
        <authorList>
            <consortium name="EnsemblPlants"/>
        </authorList>
    </citation>
    <scope>IDENTIFICATION</scope>
</reference>
<name>A0A0E0E2A1_9ORYZ</name>
<evidence type="ECO:0000313" key="2">
    <source>
        <dbReference type="Proteomes" id="UP000008021"/>
    </source>
</evidence>
<reference evidence="1" key="2">
    <citation type="submission" date="2018-05" db="EMBL/GenBank/DDBJ databases">
        <title>OmerRS3 (Oryza meridionalis Reference Sequence Version 3).</title>
        <authorList>
            <person name="Zhang J."/>
            <person name="Kudrna D."/>
            <person name="Lee S."/>
            <person name="Talag J."/>
            <person name="Welchert J."/>
            <person name="Wing R.A."/>
        </authorList>
    </citation>
    <scope>NUCLEOTIDE SEQUENCE [LARGE SCALE GENOMIC DNA]</scope>
    <source>
        <strain evidence="1">cv. OR44</strain>
    </source>
</reference>
<accession>A0A0E0E2A1</accession>
<keyword evidence="2" id="KW-1185">Reference proteome</keyword>
<proteinExistence type="predicted"/>
<dbReference type="HOGENOM" id="CLU_120192_5_0_1"/>
<dbReference type="AlphaFoldDB" id="A0A0E0E2A1"/>
<sequence length="98" mass="11246">MEEDDDTVAVDGGGRWRLRRRHFFGPRCRTLGITLTSKEMMDGYYRATSSSSLYHTATSFHDSIADYCSPPVNILLHGGYEIMGYIERKMWEARSSTE</sequence>
<dbReference type="Proteomes" id="UP000008021">
    <property type="component" value="Chromosome 6"/>
</dbReference>
<protein>
    <submittedName>
        <fullName evidence="1">Uncharacterized protein</fullName>
    </submittedName>
</protein>
<evidence type="ECO:0000313" key="1">
    <source>
        <dbReference type="EnsemblPlants" id="OMERI06G17190.1"/>
    </source>
</evidence>
<dbReference type="Gramene" id="OMERI06G17190.1">
    <property type="protein sequence ID" value="OMERI06G17190.1"/>
    <property type="gene ID" value="OMERI06G17190"/>
</dbReference>
<dbReference type="EnsemblPlants" id="OMERI06G17190.1">
    <property type="protein sequence ID" value="OMERI06G17190.1"/>
    <property type="gene ID" value="OMERI06G17190"/>
</dbReference>
<organism evidence="1">
    <name type="scientific">Oryza meridionalis</name>
    <dbReference type="NCBI Taxonomy" id="40149"/>
    <lineage>
        <taxon>Eukaryota</taxon>
        <taxon>Viridiplantae</taxon>
        <taxon>Streptophyta</taxon>
        <taxon>Embryophyta</taxon>
        <taxon>Tracheophyta</taxon>
        <taxon>Spermatophyta</taxon>
        <taxon>Magnoliopsida</taxon>
        <taxon>Liliopsida</taxon>
        <taxon>Poales</taxon>
        <taxon>Poaceae</taxon>
        <taxon>BOP clade</taxon>
        <taxon>Oryzoideae</taxon>
        <taxon>Oryzeae</taxon>
        <taxon>Oryzinae</taxon>
        <taxon>Oryza</taxon>
    </lineage>
</organism>